<dbReference type="RefSeq" id="WP_073255061.1">
    <property type="nucleotide sequence ID" value="NZ_FQZQ01000020.1"/>
</dbReference>
<gene>
    <name evidence="1" type="ORF">SAMN05444000_12051</name>
</gene>
<name>A0A1M6Q6E0_9RHOB</name>
<dbReference type="InterPro" id="IPR021322">
    <property type="entry name" value="DUF2924"/>
</dbReference>
<sequence>MKFPASETLAAGSSNINGLERAGHLELWQEAFGRPPPKHLSPRLMRRILIWDLQCRLLGGVPVKTDRVLKQIAAGKAPAGTTKPGSHLIREWNGRTYQVEVKGKGYVMDGKTYRSLSAIARRITGAHWSGPRFFGLT</sequence>
<dbReference type="OrthoDB" id="284135at2"/>
<evidence type="ECO:0008006" key="3">
    <source>
        <dbReference type="Google" id="ProtNLM"/>
    </source>
</evidence>
<dbReference type="Pfam" id="PF11149">
    <property type="entry name" value="DUF2924"/>
    <property type="match status" value="1"/>
</dbReference>
<keyword evidence="2" id="KW-1185">Reference proteome</keyword>
<dbReference type="EMBL" id="FQZQ01000020">
    <property type="protein sequence ID" value="SHK15802.1"/>
    <property type="molecule type" value="Genomic_DNA"/>
</dbReference>
<protein>
    <recommendedName>
        <fullName evidence="3">DUF2924 domain-containing protein</fullName>
    </recommendedName>
</protein>
<evidence type="ECO:0000313" key="1">
    <source>
        <dbReference type="EMBL" id="SHK15802.1"/>
    </source>
</evidence>
<organism evidence="1 2">
    <name type="scientific">Shimia gijangensis</name>
    <dbReference type="NCBI Taxonomy" id="1470563"/>
    <lineage>
        <taxon>Bacteria</taxon>
        <taxon>Pseudomonadati</taxon>
        <taxon>Pseudomonadota</taxon>
        <taxon>Alphaproteobacteria</taxon>
        <taxon>Rhodobacterales</taxon>
        <taxon>Roseobacteraceae</taxon>
    </lineage>
</organism>
<dbReference type="Proteomes" id="UP000183982">
    <property type="component" value="Unassembled WGS sequence"/>
</dbReference>
<accession>A0A1M6Q6E0</accession>
<proteinExistence type="predicted"/>
<evidence type="ECO:0000313" key="2">
    <source>
        <dbReference type="Proteomes" id="UP000183982"/>
    </source>
</evidence>
<dbReference type="AlphaFoldDB" id="A0A1M6Q6E0"/>
<reference evidence="2" key="1">
    <citation type="submission" date="2016-11" db="EMBL/GenBank/DDBJ databases">
        <authorList>
            <person name="Varghese N."/>
            <person name="Submissions S."/>
        </authorList>
    </citation>
    <scope>NUCLEOTIDE SEQUENCE [LARGE SCALE GENOMIC DNA]</scope>
    <source>
        <strain evidence="2">DSM 100564</strain>
    </source>
</reference>
<dbReference type="STRING" id="1470563.SAMN05444000_12051"/>